<comment type="caution">
    <text evidence="9">The sequence shown here is derived from an EMBL/GenBank/DDBJ whole genome shotgun (WGS) entry which is preliminary data.</text>
</comment>
<dbReference type="Gene3D" id="4.10.860.10">
    <property type="entry name" value="UVR domain"/>
    <property type="match status" value="1"/>
</dbReference>
<gene>
    <name evidence="9" type="ORF">GX888_00605</name>
</gene>
<dbReference type="Pfam" id="PF08459">
    <property type="entry name" value="UvrC_RNaseH_dom"/>
    <property type="match status" value="1"/>
</dbReference>
<evidence type="ECO:0000256" key="1">
    <source>
        <dbReference type="ARBA" id="ARBA00022490"/>
    </source>
</evidence>
<dbReference type="AlphaFoldDB" id="A0A847VCP3"/>
<proteinExistence type="predicted"/>
<dbReference type="SMART" id="SM00465">
    <property type="entry name" value="GIYc"/>
    <property type="match status" value="1"/>
</dbReference>
<organism evidence="9 10">
    <name type="scientific">Candidatus Dojkabacteria bacterium</name>
    <dbReference type="NCBI Taxonomy" id="2099670"/>
    <lineage>
        <taxon>Bacteria</taxon>
        <taxon>Candidatus Dojkabacteria</taxon>
    </lineage>
</organism>
<evidence type="ECO:0000256" key="5">
    <source>
        <dbReference type="ARBA" id="ARBA00023204"/>
    </source>
</evidence>
<evidence type="ECO:0000259" key="6">
    <source>
        <dbReference type="PROSITE" id="PS50151"/>
    </source>
</evidence>
<sequence length="483" mass="56585">MKKKLQVTLELLPEVPGVYIFLNKEREILYIGKAKNLQKRVNTYFHKTTQDRPRIIQMLPLIDDVEIKETNNEIEALILESVLIKKYKPPYNTELKDDKSYAWLYINVKDDFPTVKIVRTFKKGEYSEGKLFGPYPSGVLIRRVYSYLRRLYPFCTCKNRDCKSSLYYHIGLCPGPYAGAISKEEYRENIDNIIGILSGRKKNHIQLLQKQMEEYSKEENYEKAAQLRDRIEDLKYISQNIDFTYYDRIELYESRREKVLRLSFQQLGLELGIKDLRRIECYDISNIQGKHAYGSMVVATDGKINRSKYRVFKIRESNSPNDFEMMKEVLKRRFKNSEESPQLILIDGGKGHVSSASKVIPSGITVMGISEKKSSNLLDTFWISREKEISKIDIKNPKILINLRDEAHRFALSFFRKQSIKQLKQSELDNIKGVGSKRKKALLEVFRNVDEIKKASFENIYEVIKNKTVVNNIKEYFSNPSHQ</sequence>
<evidence type="ECO:0000256" key="2">
    <source>
        <dbReference type="ARBA" id="ARBA00022763"/>
    </source>
</evidence>
<dbReference type="Proteomes" id="UP000564033">
    <property type="component" value="Unassembled WGS sequence"/>
</dbReference>
<keyword evidence="5" id="KW-0234">DNA repair</keyword>
<dbReference type="InterPro" id="IPR035901">
    <property type="entry name" value="GIY-YIG_endonuc_sf"/>
</dbReference>
<dbReference type="PANTHER" id="PTHR30562:SF1">
    <property type="entry name" value="UVRABC SYSTEM PROTEIN C"/>
    <property type="match status" value="1"/>
</dbReference>
<dbReference type="Pfam" id="PF01541">
    <property type="entry name" value="GIY-YIG"/>
    <property type="match status" value="1"/>
</dbReference>
<dbReference type="EMBL" id="JAAZIL010000014">
    <property type="protein sequence ID" value="NLZ24239.1"/>
    <property type="molecule type" value="Genomic_DNA"/>
</dbReference>
<dbReference type="InterPro" id="IPR001162">
    <property type="entry name" value="UvrC_RNase_H_dom"/>
</dbReference>
<feature type="domain" description="UvrC family homology region profile" evidence="8">
    <location>
        <begin position="229"/>
        <end position="360"/>
    </location>
</feature>
<dbReference type="GO" id="GO:0006289">
    <property type="term" value="P:nucleotide-excision repair"/>
    <property type="evidence" value="ECO:0007669"/>
    <property type="project" value="InterPro"/>
</dbReference>
<dbReference type="PROSITE" id="PS50151">
    <property type="entry name" value="UVR"/>
    <property type="match status" value="1"/>
</dbReference>
<dbReference type="Gene3D" id="3.30.420.340">
    <property type="entry name" value="UvrC, RNAse H endonuclease domain"/>
    <property type="match status" value="1"/>
</dbReference>
<evidence type="ECO:0000259" key="8">
    <source>
        <dbReference type="PROSITE" id="PS50165"/>
    </source>
</evidence>
<reference evidence="9 10" key="1">
    <citation type="journal article" date="2020" name="Biotechnol. Biofuels">
        <title>New insights from the biogas microbiome by comprehensive genome-resolved metagenomics of nearly 1600 species originating from multiple anaerobic digesters.</title>
        <authorList>
            <person name="Campanaro S."/>
            <person name="Treu L."/>
            <person name="Rodriguez-R L.M."/>
            <person name="Kovalovszki A."/>
            <person name="Ziels R.M."/>
            <person name="Maus I."/>
            <person name="Zhu X."/>
            <person name="Kougias P.G."/>
            <person name="Basile A."/>
            <person name="Luo G."/>
            <person name="Schluter A."/>
            <person name="Konstantinidis K.T."/>
            <person name="Angelidaki I."/>
        </authorList>
    </citation>
    <scope>NUCLEOTIDE SEQUENCE [LARGE SCALE GENOMIC DNA]</scope>
    <source>
        <strain evidence="9">AS19jrsBPTG_9</strain>
    </source>
</reference>
<dbReference type="GO" id="GO:0009380">
    <property type="term" value="C:excinuclease repair complex"/>
    <property type="evidence" value="ECO:0007669"/>
    <property type="project" value="TreeGrafter"/>
</dbReference>
<dbReference type="SUPFAM" id="SSF47781">
    <property type="entry name" value="RuvA domain 2-like"/>
    <property type="match status" value="1"/>
</dbReference>
<name>A0A847VCP3_9BACT</name>
<evidence type="ECO:0000259" key="7">
    <source>
        <dbReference type="PROSITE" id="PS50164"/>
    </source>
</evidence>
<evidence type="ECO:0000313" key="10">
    <source>
        <dbReference type="Proteomes" id="UP000564033"/>
    </source>
</evidence>
<dbReference type="GO" id="GO:0009381">
    <property type="term" value="F:excinuclease ABC activity"/>
    <property type="evidence" value="ECO:0007669"/>
    <property type="project" value="InterPro"/>
</dbReference>
<dbReference type="InterPro" id="IPR036876">
    <property type="entry name" value="UVR_dom_sf"/>
</dbReference>
<dbReference type="PROSITE" id="PS50164">
    <property type="entry name" value="GIY_YIG"/>
    <property type="match status" value="1"/>
</dbReference>
<dbReference type="CDD" id="cd10434">
    <property type="entry name" value="GIY-YIG_UvrC_Cho"/>
    <property type="match status" value="1"/>
</dbReference>
<evidence type="ECO:0000256" key="4">
    <source>
        <dbReference type="ARBA" id="ARBA00022881"/>
    </source>
</evidence>
<dbReference type="InterPro" id="IPR000305">
    <property type="entry name" value="GIY-YIG_endonuc"/>
</dbReference>
<keyword evidence="4" id="KW-0267">Excision nuclease</keyword>
<dbReference type="SUPFAM" id="SSF46600">
    <property type="entry name" value="C-terminal UvrC-binding domain of UvrB"/>
    <property type="match status" value="1"/>
</dbReference>
<dbReference type="InterPro" id="IPR038476">
    <property type="entry name" value="UvrC_RNase_H_dom_sf"/>
</dbReference>
<evidence type="ECO:0000256" key="3">
    <source>
        <dbReference type="ARBA" id="ARBA00022769"/>
    </source>
</evidence>
<dbReference type="Gene3D" id="3.40.1440.10">
    <property type="entry name" value="GIY-YIG endonuclease"/>
    <property type="match status" value="1"/>
</dbReference>
<dbReference type="FunFam" id="3.40.1440.10:FF:000001">
    <property type="entry name" value="UvrABC system protein C"/>
    <property type="match status" value="1"/>
</dbReference>
<dbReference type="InterPro" id="IPR050066">
    <property type="entry name" value="UvrABC_protein_C"/>
</dbReference>
<protein>
    <submittedName>
        <fullName evidence="9">Excinuclease ABC subunit UvrC</fullName>
    </submittedName>
</protein>
<feature type="domain" description="UVR" evidence="6">
    <location>
        <begin position="202"/>
        <end position="237"/>
    </location>
</feature>
<dbReference type="InterPro" id="IPR001943">
    <property type="entry name" value="UVR_dom"/>
</dbReference>
<dbReference type="InterPro" id="IPR010994">
    <property type="entry name" value="RuvA_2-like"/>
</dbReference>
<keyword evidence="2" id="KW-0227">DNA damage</keyword>
<dbReference type="Gene3D" id="1.10.150.20">
    <property type="entry name" value="5' to 3' exonuclease, C-terminal subdomain"/>
    <property type="match status" value="1"/>
</dbReference>
<dbReference type="PANTHER" id="PTHR30562">
    <property type="entry name" value="UVRC/OXIDOREDUCTASE"/>
    <property type="match status" value="1"/>
</dbReference>
<keyword evidence="3" id="KW-0228">DNA excision</keyword>
<keyword evidence="1" id="KW-0963">Cytoplasm</keyword>
<dbReference type="InterPro" id="IPR047296">
    <property type="entry name" value="GIY-YIG_UvrC_Cho"/>
</dbReference>
<dbReference type="Pfam" id="PF02151">
    <property type="entry name" value="UVR"/>
    <property type="match status" value="1"/>
</dbReference>
<dbReference type="PROSITE" id="PS50165">
    <property type="entry name" value="UVRC"/>
    <property type="match status" value="1"/>
</dbReference>
<evidence type="ECO:0000313" key="9">
    <source>
        <dbReference type="EMBL" id="NLZ24239.1"/>
    </source>
</evidence>
<dbReference type="SUPFAM" id="SSF82771">
    <property type="entry name" value="GIY-YIG endonuclease"/>
    <property type="match status" value="1"/>
</dbReference>
<accession>A0A847VCP3</accession>
<feature type="domain" description="GIY-YIG" evidence="7">
    <location>
        <begin position="14"/>
        <end position="93"/>
    </location>
</feature>